<keyword evidence="4" id="KW-0479">Metal-binding</keyword>
<dbReference type="GO" id="GO:0005634">
    <property type="term" value="C:nucleus"/>
    <property type="evidence" value="ECO:0007669"/>
    <property type="project" value="UniProtKB-SubCell"/>
</dbReference>
<dbReference type="FunFam" id="3.30.160.60:FF:001370">
    <property type="entry name" value="Zinc finger protein"/>
    <property type="match status" value="1"/>
</dbReference>
<evidence type="ECO:0000256" key="1">
    <source>
        <dbReference type="ARBA" id="ARBA00003767"/>
    </source>
</evidence>
<feature type="domain" description="C2H2-type" evidence="14">
    <location>
        <begin position="201"/>
        <end position="228"/>
    </location>
</feature>
<gene>
    <name evidence="15" type="primary">AUGUSTUS-3.0.2_32657</name>
    <name evidence="15" type="ORF">TcasGA2_TC032657</name>
</gene>
<evidence type="ECO:0000256" key="8">
    <source>
        <dbReference type="ARBA" id="ARBA00023015"/>
    </source>
</evidence>
<dbReference type="InterPro" id="IPR013087">
    <property type="entry name" value="Znf_C2H2_type"/>
</dbReference>
<dbReference type="SUPFAM" id="SSF57667">
    <property type="entry name" value="beta-beta-alpha zinc fingers"/>
    <property type="match status" value="4"/>
</dbReference>
<comment type="function">
    <text evidence="1">May be involved in transcriptional regulation.</text>
</comment>
<dbReference type="PROSITE" id="PS50157">
    <property type="entry name" value="ZINC_FINGER_C2H2_2"/>
    <property type="match status" value="7"/>
</dbReference>
<dbReference type="InterPro" id="IPR036236">
    <property type="entry name" value="Znf_C2H2_sf"/>
</dbReference>
<name>A0A139WJX7_TRICA</name>
<dbReference type="Pfam" id="PF00096">
    <property type="entry name" value="zf-C2H2"/>
    <property type="match status" value="7"/>
</dbReference>
<evidence type="ECO:0000256" key="13">
    <source>
        <dbReference type="SAM" id="MobiDB-lite"/>
    </source>
</evidence>
<dbReference type="PANTHER" id="PTHR24399:SF23">
    <property type="entry name" value="C2H2-TYPE DOMAIN-CONTAINING PROTEIN"/>
    <property type="match status" value="1"/>
</dbReference>
<dbReference type="FunFam" id="3.30.160.60:FF:002110">
    <property type="entry name" value="Zinc finger protein 1053"/>
    <property type="match status" value="1"/>
</dbReference>
<keyword evidence="8" id="KW-0805">Transcription regulation</keyword>
<feature type="domain" description="C2H2-type" evidence="14">
    <location>
        <begin position="229"/>
        <end position="256"/>
    </location>
</feature>
<accession>A0A139WJX7</accession>
<feature type="domain" description="C2H2-type" evidence="14">
    <location>
        <begin position="57"/>
        <end position="85"/>
    </location>
</feature>
<organism evidence="15 16">
    <name type="scientific">Tribolium castaneum</name>
    <name type="common">Red flour beetle</name>
    <dbReference type="NCBI Taxonomy" id="7070"/>
    <lineage>
        <taxon>Eukaryota</taxon>
        <taxon>Metazoa</taxon>
        <taxon>Ecdysozoa</taxon>
        <taxon>Arthropoda</taxon>
        <taxon>Hexapoda</taxon>
        <taxon>Insecta</taxon>
        <taxon>Pterygota</taxon>
        <taxon>Neoptera</taxon>
        <taxon>Endopterygota</taxon>
        <taxon>Coleoptera</taxon>
        <taxon>Polyphaga</taxon>
        <taxon>Cucujiformia</taxon>
        <taxon>Tenebrionidae</taxon>
        <taxon>Tenebrionidae incertae sedis</taxon>
        <taxon>Tribolium</taxon>
    </lineage>
</organism>
<evidence type="ECO:0000256" key="10">
    <source>
        <dbReference type="ARBA" id="ARBA00023163"/>
    </source>
</evidence>
<evidence type="ECO:0000256" key="2">
    <source>
        <dbReference type="ARBA" id="ARBA00004123"/>
    </source>
</evidence>
<keyword evidence="16" id="KW-1185">Reference proteome</keyword>
<feature type="domain" description="C2H2-type" evidence="14">
    <location>
        <begin position="114"/>
        <end position="141"/>
    </location>
</feature>
<reference evidence="15 16" key="2">
    <citation type="journal article" date="2010" name="Nucleic Acids Res.">
        <title>BeetleBase in 2010: revisions to provide comprehensive genomic information for Tribolium castaneum.</title>
        <authorList>
            <person name="Kim H.S."/>
            <person name="Murphy T."/>
            <person name="Xia J."/>
            <person name="Caragea D."/>
            <person name="Park Y."/>
            <person name="Beeman R.W."/>
            <person name="Lorenzen M.D."/>
            <person name="Butcher S."/>
            <person name="Manak J.R."/>
            <person name="Brown S.J."/>
        </authorList>
    </citation>
    <scope>GENOME REANNOTATION</scope>
    <source>
        <strain evidence="15 16">Georgia GA2</strain>
    </source>
</reference>
<dbReference type="SMART" id="SM00355">
    <property type="entry name" value="ZnF_C2H2"/>
    <property type="match status" value="7"/>
</dbReference>
<evidence type="ECO:0000256" key="7">
    <source>
        <dbReference type="ARBA" id="ARBA00022833"/>
    </source>
</evidence>
<evidence type="ECO:0000256" key="11">
    <source>
        <dbReference type="ARBA" id="ARBA00023242"/>
    </source>
</evidence>
<proteinExistence type="inferred from homology"/>
<keyword evidence="6 12" id="KW-0863">Zinc-finger</keyword>
<dbReference type="AlphaFoldDB" id="A0A139WJX7"/>
<dbReference type="PROSITE" id="PS00028">
    <property type="entry name" value="ZINC_FINGER_C2H2_1"/>
    <property type="match status" value="7"/>
</dbReference>
<feature type="domain" description="C2H2-type" evidence="14">
    <location>
        <begin position="285"/>
        <end position="309"/>
    </location>
</feature>
<dbReference type="GO" id="GO:0000785">
    <property type="term" value="C:chromatin"/>
    <property type="evidence" value="ECO:0007669"/>
    <property type="project" value="UniProtKB-ARBA"/>
</dbReference>
<feature type="domain" description="C2H2-type" evidence="14">
    <location>
        <begin position="257"/>
        <end position="284"/>
    </location>
</feature>
<dbReference type="PANTHER" id="PTHR24399">
    <property type="entry name" value="ZINC FINGER AND BTB DOMAIN-CONTAINING"/>
    <property type="match status" value="1"/>
</dbReference>
<comment type="similarity">
    <text evidence="3">Belongs to the krueppel C2H2-type zinc-finger protein family.</text>
</comment>
<evidence type="ECO:0000256" key="12">
    <source>
        <dbReference type="PROSITE-ProRule" id="PRU00042"/>
    </source>
</evidence>
<feature type="domain" description="C2H2-type" evidence="14">
    <location>
        <begin position="86"/>
        <end position="113"/>
    </location>
</feature>
<evidence type="ECO:0000256" key="5">
    <source>
        <dbReference type="ARBA" id="ARBA00022737"/>
    </source>
</evidence>
<feature type="region of interest" description="Disordered" evidence="13">
    <location>
        <begin position="158"/>
        <end position="195"/>
    </location>
</feature>
<dbReference type="GO" id="GO:0000978">
    <property type="term" value="F:RNA polymerase II cis-regulatory region sequence-specific DNA binding"/>
    <property type="evidence" value="ECO:0000318"/>
    <property type="project" value="GO_Central"/>
</dbReference>
<protein>
    <submittedName>
        <fullName evidence="15">Zinc finger protein 135-like Protein</fullName>
    </submittedName>
</protein>
<evidence type="ECO:0000256" key="4">
    <source>
        <dbReference type="ARBA" id="ARBA00022723"/>
    </source>
</evidence>
<evidence type="ECO:0000256" key="6">
    <source>
        <dbReference type="ARBA" id="ARBA00022771"/>
    </source>
</evidence>
<dbReference type="Gene3D" id="3.30.160.60">
    <property type="entry name" value="Classic Zinc Finger"/>
    <property type="match status" value="8"/>
</dbReference>
<dbReference type="FunFam" id="3.30.160.60:FF:000759">
    <property type="entry name" value="zinc finger protein 16"/>
    <property type="match status" value="1"/>
</dbReference>
<dbReference type="InParanoid" id="A0A139WJX7"/>
<dbReference type="GO" id="GO:0003682">
    <property type="term" value="F:chromatin binding"/>
    <property type="evidence" value="ECO:0007669"/>
    <property type="project" value="UniProtKB-ARBA"/>
</dbReference>
<keyword evidence="10" id="KW-0804">Transcription</keyword>
<dbReference type="Proteomes" id="UP000007266">
    <property type="component" value="Linkage group 3"/>
</dbReference>
<comment type="subcellular location">
    <subcellularLocation>
        <location evidence="2">Nucleus</location>
    </subcellularLocation>
</comment>
<dbReference type="GO" id="GO:0008270">
    <property type="term" value="F:zinc ion binding"/>
    <property type="evidence" value="ECO:0007669"/>
    <property type="project" value="UniProtKB-KW"/>
</dbReference>
<evidence type="ECO:0000256" key="3">
    <source>
        <dbReference type="ARBA" id="ARBA00006991"/>
    </source>
</evidence>
<reference evidence="15 16" key="1">
    <citation type="journal article" date="2008" name="Nature">
        <title>The genome of the model beetle and pest Tribolium castaneum.</title>
        <authorList>
            <consortium name="Tribolium Genome Sequencing Consortium"/>
            <person name="Richards S."/>
            <person name="Gibbs R.A."/>
            <person name="Weinstock G.M."/>
            <person name="Brown S.J."/>
            <person name="Denell R."/>
            <person name="Beeman R.W."/>
            <person name="Gibbs R."/>
            <person name="Beeman R.W."/>
            <person name="Brown S.J."/>
            <person name="Bucher G."/>
            <person name="Friedrich M."/>
            <person name="Grimmelikhuijzen C.J."/>
            <person name="Klingler M."/>
            <person name="Lorenzen M."/>
            <person name="Richards S."/>
            <person name="Roth S."/>
            <person name="Schroder R."/>
            <person name="Tautz D."/>
            <person name="Zdobnov E.M."/>
            <person name="Muzny D."/>
            <person name="Gibbs R.A."/>
            <person name="Weinstock G.M."/>
            <person name="Attaway T."/>
            <person name="Bell S."/>
            <person name="Buhay C.J."/>
            <person name="Chandrabose M.N."/>
            <person name="Chavez D."/>
            <person name="Clerk-Blankenburg K.P."/>
            <person name="Cree A."/>
            <person name="Dao M."/>
            <person name="Davis C."/>
            <person name="Chacko J."/>
            <person name="Dinh H."/>
            <person name="Dugan-Rocha S."/>
            <person name="Fowler G."/>
            <person name="Garner T.T."/>
            <person name="Garnes J."/>
            <person name="Gnirke A."/>
            <person name="Hawes A."/>
            <person name="Hernandez J."/>
            <person name="Hines S."/>
            <person name="Holder M."/>
            <person name="Hume J."/>
            <person name="Jhangiani S.N."/>
            <person name="Joshi V."/>
            <person name="Khan Z.M."/>
            <person name="Jackson L."/>
            <person name="Kovar C."/>
            <person name="Kowis A."/>
            <person name="Lee S."/>
            <person name="Lewis L.R."/>
            <person name="Margolis J."/>
            <person name="Morgan M."/>
            <person name="Nazareth L.V."/>
            <person name="Nguyen N."/>
            <person name="Okwuonu G."/>
            <person name="Parker D."/>
            <person name="Richards S."/>
            <person name="Ruiz S.J."/>
            <person name="Santibanez J."/>
            <person name="Savard J."/>
            <person name="Scherer S.E."/>
            <person name="Schneider B."/>
            <person name="Sodergren E."/>
            <person name="Tautz D."/>
            <person name="Vattahil S."/>
            <person name="Villasana D."/>
            <person name="White C.S."/>
            <person name="Wright R."/>
            <person name="Park Y."/>
            <person name="Beeman R.W."/>
            <person name="Lord J."/>
            <person name="Oppert B."/>
            <person name="Lorenzen M."/>
            <person name="Brown S."/>
            <person name="Wang L."/>
            <person name="Savard J."/>
            <person name="Tautz D."/>
            <person name="Richards S."/>
            <person name="Weinstock G."/>
            <person name="Gibbs R.A."/>
            <person name="Liu Y."/>
            <person name="Worley K."/>
            <person name="Weinstock G."/>
            <person name="Elsik C.G."/>
            <person name="Reese J.T."/>
            <person name="Elhaik E."/>
            <person name="Landan G."/>
            <person name="Graur D."/>
            <person name="Arensburger P."/>
            <person name="Atkinson P."/>
            <person name="Beeman R.W."/>
            <person name="Beidler J."/>
            <person name="Brown S.J."/>
            <person name="Demuth J.P."/>
            <person name="Drury D.W."/>
            <person name="Du Y.Z."/>
            <person name="Fujiwara H."/>
            <person name="Lorenzen M."/>
            <person name="Maselli V."/>
            <person name="Osanai M."/>
            <person name="Park Y."/>
            <person name="Robertson H.M."/>
            <person name="Tu Z."/>
            <person name="Wang J.J."/>
            <person name="Wang S."/>
            <person name="Richards S."/>
            <person name="Song H."/>
            <person name="Zhang L."/>
            <person name="Sodergren E."/>
            <person name="Werner D."/>
            <person name="Stanke M."/>
            <person name="Morgenstern B."/>
            <person name="Solovyev V."/>
            <person name="Kosarev P."/>
            <person name="Brown G."/>
            <person name="Chen H.C."/>
            <person name="Ermolaeva O."/>
            <person name="Hlavina W."/>
            <person name="Kapustin Y."/>
            <person name="Kiryutin B."/>
            <person name="Kitts P."/>
            <person name="Maglott D."/>
            <person name="Pruitt K."/>
            <person name="Sapojnikov V."/>
            <person name="Souvorov A."/>
            <person name="Mackey A.J."/>
            <person name="Waterhouse R.M."/>
            <person name="Wyder S."/>
            <person name="Zdobnov E.M."/>
            <person name="Zdobnov E.M."/>
            <person name="Wyder S."/>
            <person name="Kriventseva E.V."/>
            <person name="Kadowaki T."/>
            <person name="Bork P."/>
            <person name="Aranda M."/>
            <person name="Bao R."/>
            <person name="Beermann A."/>
            <person name="Berns N."/>
            <person name="Bolognesi R."/>
            <person name="Bonneton F."/>
            <person name="Bopp D."/>
            <person name="Brown S.J."/>
            <person name="Bucher G."/>
            <person name="Butts T."/>
            <person name="Chaumot A."/>
            <person name="Denell R.E."/>
            <person name="Ferrier D.E."/>
            <person name="Friedrich M."/>
            <person name="Gordon C.M."/>
            <person name="Jindra M."/>
            <person name="Klingler M."/>
            <person name="Lan Q."/>
            <person name="Lattorff H.M."/>
            <person name="Laudet V."/>
            <person name="von Levetsow C."/>
            <person name="Liu Z."/>
            <person name="Lutz R."/>
            <person name="Lynch J.A."/>
            <person name="da Fonseca R.N."/>
            <person name="Posnien N."/>
            <person name="Reuter R."/>
            <person name="Roth S."/>
            <person name="Savard J."/>
            <person name="Schinko J.B."/>
            <person name="Schmitt C."/>
            <person name="Schoppmeier M."/>
            <person name="Schroder R."/>
            <person name="Shippy T.D."/>
            <person name="Simonnet F."/>
            <person name="Marques-Souza H."/>
            <person name="Tautz D."/>
            <person name="Tomoyasu Y."/>
            <person name="Trauner J."/>
            <person name="Van der Zee M."/>
            <person name="Vervoort M."/>
            <person name="Wittkopp N."/>
            <person name="Wimmer E.A."/>
            <person name="Yang X."/>
            <person name="Jones A.K."/>
            <person name="Sattelle D.B."/>
            <person name="Ebert P.R."/>
            <person name="Nelson D."/>
            <person name="Scott J.G."/>
            <person name="Beeman R.W."/>
            <person name="Muthukrishnan S."/>
            <person name="Kramer K.J."/>
            <person name="Arakane Y."/>
            <person name="Beeman R.W."/>
            <person name="Zhu Q."/>
            <person name="Hogenkamp D."/>
            <person name="Dixit R."/>
            <person name="Oppert B."/>
            <person name="Jiang H."/>
            <person name="Zou Z."/>
            <person name="Marshall J."/>
            <person name="Elpidina E."/>
            <person name="Vinokurov K."/>
            <person name="Oppert C."/>
            <person name="Zou Z."/>
            <person name="Evans J."/>
            <person name="Lu Z."/>
            <person name="Zhao P."/>
            <person name="Sumathipala N."/>
            <person name="Altincicek B."/>
            <person name="Vilcinskas A."/>
            <person name="Williams M."/>
            <person name="Hultmark D."/>
            <person name="Hetru C."/>
            <person name="Jiang H."/>
            <person name="Grimmelikhuijzen C.J."/>
            <person name="Hauser F."/>
            <person name="Cazzamali G."/>
            <person name="Williamson M."/>
            <person name="Park Y."/>
            <person name="Li B."/>
            <person name="Tanaka Y."/>
            <person name="Predel R."/>
            <person name="Neupert S."/>
            <person name="Schachtner J."/>
            <person name="Verleyen P."/>
            <person name="Raible F."/>
            <person name="Bork P."/>
            <person name="Friedrich M."/>
            <person name="Walden K.K."/>
            <person name="Robertson H.M."/>
            <person name="Angeli S."/>
            <person name="Foret S."/>
            <person name="Bucher G."/>
            <person name="Schuetz S."/>
            <person name="Maleszka R."/>
            <person name="Wimmer E.A."/>
            <person name="Beeman R.W."/>
            <person name="Lorenzen M."/>
            <person name="Tomoyasu Y."/>
            <person name="Miller S.C."/>
            <person name="Grossmann D."/>
            <person name="Bucher G."/>
        </authorList>
    </citation>
    <scope>NUCLEOTIDE SEQUENCE [LARGE SCALE GENOMIC DNA]</scope>
    <source>
        <strain evidence="15 16">Georgia GA2</strain>
    </source>
</reference>
<keyword evidence="7" id="KW-0862">Zinc</keyword>
<dbReference type="FunFam" id="3.30.160.60:FF:001498">
    <property type="entry name" value="Zinc finger protein 404"/>
    <property type="match status" value="2"/>
</dbReference>
<dbReference type="GO" id="GO:0006357">
    <property type="term" value="P:regulation of transcription by RNA polymerase II"/>
    <property type="evidence" value="ECO:0000318"/>
    <property type="project" value="GO_Central"/>
</dbReference>
<keyword evidence="5" id="KW-0677">Repeat</keyword>
<sequence>MVKTARTRRSGQVKKRKYPFSVYKNDFQDSDFVPSSEDSGDDHTFTRLTKKANKKPVLCDICGTHISSNYELKRHIRRRHKGEKLFVCSKCGKRFAVKDDLVIHERAHSGDRRHECDICGKKFTQRTPLVVHKRLHTGERPYECHLCDKKYVAKGQRKRKFKNERKSSDSSDSDFVPSSDVSSDDHTYSKAPPKKKPKLPVLCDICGKHISTNDHLKRHMKTHTGEKRFVCYTCGKRFALRTTLEEHERIHTGDKRYECDLCGRKFTQRTPLVTHKRSHTGEKPYNCHLCDKKFRSKAQLTLHLKNHPA</sequence>
<evidence type="ECO:0000313" key="15">
    <source>
        <dbReference type="EMBL" id="KYB28280.1"/>
    </source>
</evidence>
<dbReference type="GO" id="GO:0003700">
    <property type="term" value="F:DNA-binding transcription factor activity"/>
    <property type="evidence" value="ECO:0000318"/>
    <property type="project" value="GO_Central"/>
</dbReference>
<dbReference type="EMBL" id="KQ971332">
    <property type="protein sequence ID" value="KYB28280.1"/>
    <property type="molecule type" value="Genomic_DNA"/>
</dbReference>
<evidence type="ECO:0000313" key="16">
    <source>
        <dbReference type="Proteomes" id="UP000007266"/>
    </source>
</evidence>
<keyword evidence="11" id="KW-0539">Nucleus</keyword>
<evidence type="ECO:0000259" key="14">
    <source>
        <dbReference type="PROSITE" id="PS50157"/>
    </source>
</evidence>
<keyword evidence="9" id="KW-0238">DNA-binding</keyword>
<evidence type="ECO:0000256" key="9">
    <source>
        <dbReference type="ARBA" id="ARBA00023125"/>
    </source>
</evidence>
<dbReference type="GO" id="GO:0040029">
    <property type="term" value="P:epigenetic regulation of gene expression"/>
    <property type="evidence" value="ECO:0007669"/>
    <property type="project" value="UniProtKB-ARBA"/>
</dbReference>
<dbReference type="FunFam" id="3.30.160.60:FF:000690">
    <property type="entry name" value="Zinc finger protein 354C"/>
    <property type="match status" value="1"/>
</dbReference>